<dbReference type="PROSITE" id="PS51747">
    <property type="entry name" value="CYT_DCMP_DEAMINASES_2"/>
    <property type="match status" value="1"/>
</dbReference>
<dbReference type="GO" id="GO:0008270">
    <property type="term" value="F:zinc ion binding"/>
    <property type="evidence" value="ECO:0007669"/>
    <property type="project" value="InterPro"/>
</dbReference>
<dbReference type="InterPro" id="IPR016192">
    <property type="entry name" value="APOBEC/CMP_deaminase_Zn-bd"/>
</dbReference>
<gene>
    <name evidence="6" type="ORF">HAT2_00423</name>
</gene>
<dbReference type="GO" id="GO:0005737">
    <property type="term" value="C:cytoplasm"/>
    <property type="evidence" value="ECO:0007669"/>
    <property type="project" value="TreeGrafter"/>
</dbReference>
<feature type="domain" description="CMP/dCMP-type deaminase" evidence="5">
    <location>
        <begin position="243"/>
        <end position="440"/>
    </location>
</feature>
<dbReference type="InterPro" id="IPR015517">
    <property type="entry name" value="dCMP_deaminase-rel"/>
</dbReference>
<evidence type="ECO:0000256" key="4">
    <source>
        <dbReference type="ARBA" id="ARBA00022833"/>
    </source>
</evidence>
<reference evidence="6 7" key="1">
    <citation type="submission" date="2018-07" db="EMBL/GenBank/DDBJ databases">
        <title>Comparative genomics of the Candidatus Parilichlamydiaceae reveals evidence of convergent evolution and genome reduction in the phylum Chlamydiae.</title>
        <authorList>
            <person name="Taylor-Brown A."/>
            <person name="Polkinghorne A."/>
        </authorList>
    </citation>
    <scope>NUCLEOTIDE SEQUENCE [LARGE SCALE GENOMIC DNA]</scope>
    <source>
        <strain evidence="6 7">Hat2</strain>
    </source>
</reference>
<evidence type="ECO:0000256" key="2">
    <source>
        <dbReference type="ARBA" id="ARBA00022723"/>
    </source>
</evidence>
<keyword evidence="2" id="KW-0479">Metal-binding</keyword>
<dbReference type="InterPro" id="IPR027417">
    <property type="entry name" value="P-loop_NTPase"/>
</dbReference>
<dbReference type="PANTHER" id="PTHR11086">
    <property type="entry name" value="DEOXYCYTIDYLATE DEAMINASE-RELATED"/>
    <property type="match status" value="1"/>
</dbReference>
<comment type="caution">
    <text evidence="6">The sequence shown here is derived from an EMBL/GenBank/DDBJ whole genome shotgun (WGS) entry which is preliminary data.</text>
</comment>
<name>A0A369KF08_9BACT</name>
<evidence type="ECO:0000256" key="3">
    <source>
        <dbReference type="ARBA" id="ARBA00022801"/>
    </source>
</evidence>
<dbReference type="AlphaFoldDB" id="A0A369KF08"/>
<keyword evidence="4" id="KW-0862">Zinc</keyword>
<dbReference type="SUPFAM" id="SSF53927">
    <property type="entry name" value="Cytidine deaminase-like"/>
    <property type="match status" value="1"/>
</dbReference>
<sequence length="528" mass="60017">MKDIIFQNEILIGLAAPIGVPLQPLEDQVASFFKKHGFTCSFLKVSTILIEISSSTIDIKNFTPAQKAQFLQNAGDSLRVDSGSPEVIALLLIQKIRQIRESITGKHVIVIRSFKHPQEVKLMRHIYGKDFFLIGCSAAFSFRTENLKQKCRGSSSEEILDLIRNDRSRTSENVFKRSAFPYHLGKKVAKQLNLKEQAACTHNIELTFCLSDVFLSLSNPEEMQWILKRFLEAILGYPFHTPTSEEVGMFIAKTMALRSSAMPRQVGAVIMNSQGDVISTGSNEVPKHPGGFYWSERKLDECPDTDSRDFRFLSTEPARKLTEECCLEILQTIKEKNISQLRKEGVFQEVLKNLEQSRLIRMKLFEHRTVHAEMAALVNAAFRGVSVQNKIMYVTTFPCHECAKHLIAAGLREIVYLELYSKSEALQFWPTEVQDVSQPSSTPFQGSGLNFRPFVGVAPRRYIDIFSPKQSRETYFDQKDKLREVDATPPHWGGLSSQEEHTIREKCLFSSLKEDVVTFLGEMEKSFP</sequence>
<evidence type="ECO:0000256" key="1">
    <source>
        <dbReference type="ARBA" id="ARBA00006576"/>
    </source>
</evidence>
<dbReference type="EMBL" id="QQBG01000015">
    <property type="protein sequence ID" value="RDB31477.1"/>
    <property type="molecule type" value="Genomic_DNA"/>
</dbReference>
<dbReference type="Gene3D" id="3.40.140.10">
    <property type="entry name" value="Cytidine Deaminase, domain 2"/>
    <property type="match status" value="1"/>
</dbReference>
<keyword evidence="3" id="KW-0378">Hydrolase</keyword>
<evidence type="ECO:0000313" key="6">
    <source>
        <dbReference type="EMBL" id="RDB31477.1"/>
    </source>
</evidence>
<dbReference type="RefSeq" id="WP_114544366.1">
    <property type="nucleotide sequence ID" value="NZ_QQBG01000015.1"/>
</dbReference>
<dbReference type="PROSITE" id="PS00903">
    <property type="entry name" value="CYT_DCMP_DEAMINASES_1"/>
    <property type="match status" value="1"/>
</dbReference>
<dbReference type="InterPro" id="IPR016193">
    <property type="entry name" value="Cytidine_deaminase-like"/>
</dbReference>
<dbReference type="Proteomes" id="UP000253816">
    <property type="component" value="Unassembled WGS sequence"/>
</dbReference>
<accession>A0A369KF08</accession>
<dbReference type="PANTHER" id="PTHR11086:SF18">
    <property type="entry name" value="DEOXYCYTIDYLATE DEAMINASE"/>
    <property type="match status" value="1"/>
</dbReference>
<dbReference type="Pfam" id="PF00383">
    <property type="entry name" value="dCMP_cyt_deam_1"/>
    <property type="match status" value="1"/>
</dbReference>
<proteinExistence type="inferred from homology"/>
<keyword evidence="7" id="KW-1185">Reference proteome</keyword>
<organism evidence="6 7">
    <name type="scientific">Candidatus Similichlamydia laticola</name>
    <dbReference type="NCBI Taxonomy" id="2170265"/>
    <lineage>
        <taxon>Bacteria</taxon>
        <taxon>Pseudomonadati</taxon>
        <taxon>Chlamydiota</taxon>
        <taxon>Chlamydiia</taxon>
        <taxon>Parachlamydiales</taxon>
        <taxon>Candidatus Parilichlamydiaceae</taxon>
        <taxon>Candidatus Similichlamydia</taxon>
    </lineage>
</organism>
<comment type="similarity">
    <text evidence="1">Belongs to the cytidine and deoxycytidylate deaminase family.</text>
</comment>
<dbReference type="OrthoDB" id="9788517at2"/>
<protein>
    <submittedName>
        <fullName evidence="6">Putative Cytidine deaminase</fullName>
    </submittedName>
</protein>
<dbReference type="GO" id="GO:0004132">
    <property type="term" value="F:dCMP deaminase activity"/>
    <property type="evidence" value="ECO:0007669"/>
    <property type="project" value="TreeGrafter"/>
</dbReference>
<dbReference type="InterPro" id="IPR002125">
    <property type="entry name" value="CMP_dCMP_dom"/>
</dbReference>
<evidence type="ECO:0000313" key="7">
    <source>
        <dbReference type="Proteomes" id="UP000253816"/>
    </source>
</evidence>
<evidence type="ECO:0000259" key="5">
    <source>
        <dbReference type="PROSITE" id="PS51747"/>
    </source>
</evidence>
<dbReference type="Gene3D" id="3.40.50.300">
    <property type="entry name" value="P-loop containing nucleotide triphosphate hydrolases"/>
    <property type="match status" value="1"/>
</dbReference>